<feature type="region of interest" description="Disordered" evidence="1">
    <location>
        <begin position="63"/>
        <end position="89"/>
    </location>
</feature>
<evidence type="ECO:0000256" key="1">
    <source>
        <dbReference type="SAM" id="MobiDB-lite"/>
    </source>
</evidence>
<accession>A0A328DBK6</accession>
<dbReference type="Proteomes" id="UP000249390">
    <property type="component" value="Unassembled WGS sequence"/>
</dbReference>
<comment type="caution">
    <text evidence="2">The sequence shown here is derived from an EMBL/GenBank/DDBJ whole genome shotgun (WGS) entry which is preliminary data.</text>
</comment>
<dbReference type="EMBL" id="NQVE01000183">
    <property type="protein sequence ID" value="RAL41691.1"/>
    <property type="molecule type" value="Genomic_DNA"/>
</dbReference>
<evidence type="ECO:0000313" key="3">
    <source>
        <dbReference type="Proteomes" id="UP000249390"/>
    </source>
</evidence>
<evidence type="ECO:0000313" key="2">
    <source>
        <dbReference type="EMBL" id="RAL41691.1"/>
    </source>
</evidence>
<proteinExistence type="predicted"/>
<organism evidence="2 3">
    <name type="scientific">Cuscuta australis</name>
    <dbReference type="NCBI Taxonomy" id="267555"/>
    <lineage>
        <taxon>Eukaryota</taxon>
        <taxon>Viridiplantae</taxon>
        <taxon>Streptophyta</taxon>
        <taxon>Embryophyta</taxon>
        <taxon>Tracheophyta</taxon>
        <taxon>Spermatophyta</taxon>
        <taxon>Magnoliopsida</taxon>
        <taxon>eudicotyledons</taxon>
        <taxon>Gunneridae</taxon>
        <taxon>Pentapetalae</taxon>
        <taxon>asterids</taxon>
        <taxon>lamiids</taxon>
        <taxon>Solanales</taxon>
        <taxon>Convolvulaceae</taxon>
        <taxon>Cuscuteae</taxon>
        <taxon>Cuscuta</taxon>
        <taxon>Cuscuta subgen. Grammica</taxon>
        <taxon>Cuscuta sect. Cleistogrammica</taxon>
    </lineage>
</organism>
<gene>
    <name evidence="2" type="ORF">DM860_008873</name>
</gene>
<name>A0A328DBK6_9ASTE</name>
<dbReference type="AlphaFoldDB" id="A0A328DBK6"/>
<reference evidence="2 3" key="1">
    <citation type="submission" date="2018-06" db="EMBL/GenBank/DDBJ databases">
        <title>The Genome of Cuscuta australis (Dodder) Provides Insight into the Evolution of Plant Parasitism.</title>
        <authorList>
            <person name="Liu H."/>
        </authorList>
    </citation>
    <scope>NUCLEOTIDE SEQUENCE [LARGE SCALE GENOMIC DNA]</scope>
    <source>
        <strain evidence="3">cv. Yunnan</strain>
        <tissue evidence="2">Vines</tissue>
    </source>
</reference>
<sequence>MNGPIAREIKGNMVNHHDWCANDNSENYVHDECPLCMVFDRTWRLQSAANVDDDDEMRLVRRAKDTPIDGEDDGEEADSNNSPVLRNGKNEVLCSLDRL</sequence>
<feature type="compositionally biased region" description="Acidic residues" evidence="1">
    <location>
        <begin position="68"/>
        <end position="78"/>
    </location>
</feature>
<protein>
    <submittedName>
        <fullName evidence="2">Uncharacterized protein</fullName>
    </submittedName>
</protein>
<keyword evidence="3" id="KW-1185">Reference proteome</keyword>